<dbReference type="InterPro" id="IPR002207">
    <property type="entry name" value="Peroxidase_I"/>
</dbReference>
<dbReference type="Pfam" id="PF00141">
    <property type="entry name" value="peroxidase"/>
    <property type="match status" value="1"/>
</dbReference>
<keyword evidence="7" id="KW-0812">Transmembrane</keyword>
<keyword evidence="7" id="KW-0472">Membrane</keyword>
<protein>
    <recommendedName>
        <fullName evidence="8">Plant heme peroxidase family profile domain-containing protein</fullName>
    </recommendedName>
</protein>
<dbReference type="Gene3D" id="1.10.420.10">
    <property type="entry name" value="Peroxidase, domain 2"/>
    <property type="match status" value="1"/>
</dbReference>
<dbReference type="InterPro" id="IPR044831">
    <property type="entry name" value="Ccp1-like"/>
</dbReference>
<organism evidence="9 10">
    <name type="scientific">Apatococcus lobatus</name>
    <dbReference type="NCBI Taxonomy" id="904363"/>
    <lineage>
        <taxon>Eukaryota</taxon>
        <taxon>Viridiplantae</taxon>
        <taxon>Chlorophyta</taxon>
        <taxon>core chlorophytes</taxon>
        <taxon>Trebouxiophyceae</taxon>
        <taxon>Chlorellales</taxon>
        <taxon>Chlorellaceae</taxon>
        <taxon>Apatococcus</taxon>
    </lineage>
</organism>
<reference evidence="9 10" key="1">
    <citation type="journal article" date="2024" name="Nat. Commun.">
        <title>Phylogenomics reveals the evolutionary origins of lichenization in chlorophyte algae.</title>
        <authorList>
            <person name="Puginier C."/>
            <person name="Libourel C."/>
            <person name="Otte J."/>
            <person name="Skaloud P."/>
            <person name="Haon M."/>
            <person name="Grisel S."/>
            <person name="Petersen M."/>
            <person name="Berrin J.G."/>
            <person name="Delaux P.M."/>
            <person name="Dal Grande F."/>
            <person name="Keller J."/>
        </authorList>
    </citation>
    <scope>NUCLEOTIDE SEQUENCE [LARGE SCALE GENOMIC DNA]</scope>
    <source>
        <strain evidence="9 10">SAG 2145</strain>
    </source>
</reference>
<evidence type="ECO:0000256" key="1">
    <source>
        <dbReference type="ARBA" id="ARBA00022559"/>
    </source>
</evidence>
<dbReference type="Gene3D" id="1.10.520.10">
    <property type="match status" value="1"/>
</dbReference>
<keyword evidence="4" id="KW-0560">Oxidoreductase</keyword>
<dbReference type="InterPro" id="IPR010255">
    <property type="entry name" value="Haem_peroxidase_sf"/>
</dbReference>
<evidence type="ECO:0000313" key="10">
    <source>
        <dbReference type="Proteomes" id="UP001438707"/>
    </source>
</evidence>
<keyword evidence="1" id="KW-0575">Peroxidase</keyword>
<name>A0AAW1QKB8_9CHLO</name>
<dbReference type="GO" id="GO:0005506">
    <property type="term" value="F:iron ion binding"/>
    <property type="evidence" value="ECO:0007669"/>
    <property type="project" value="InterPro"/>
</dbReference>
<dbReference type="GO" id="GO:0004601">
    <property type="term" value="F:peroxidase activity"/>
    <property type="evidence" value="ECO:0007669"/>
    <property type="project" value="UniProtKB-KW"/>
</dbReference>
<dbReference type="GO" id="GO:0000302">
    <property type="term" value="P:response to reactive oxygen species"/>
    <property type="evidence" value="ECO:0007669"/>
    <property type="project" value="TreeGrafter"/>
</dbReference>
<dbReference type="PRINTS" id="PR00458">
    <property type="entry name" value="PEROXIDASE"/>
</dbReference>
<comment type="caution">
    <text evidence="9">The sequence shown here is derived from an EMBL/GenBank/DDBJ whole genome shotgun (WGS) entry which is preliminary data.</text>
</comment>
<dbReference type="Pfam" id="PF00067">
    <property type="entry name" value="p450"/>
    <property type="match status" value="1"/>
</dbReference>
<dbReference type="PANTHER" id="PTHR31356">
    <property type="entry name" value="THYLAKOID LUMENAL 29 KDA PROTEIN, CHLOROPLASTIC-RELATED"/>
    <property type="match status" value="1"/>
</dbReference>
<feature type="domain" description="Plant heme peroxidase family profile" evidence="8">
    <location>
        <begin position="280"/>
        <end position="518"/>
    </location>
</feature>
<dbReference type="PROSITE" id="PS50873">
    <property type="entry name" value="PEROXIDASE_4"/>
    <property type="match status" value="1"/>
</dbReference>
<evidence type="ECO:0000256" key="2">
    <source>
        <dbReference type="ARBA" id="ARBA00022617"/>
    </source>
</evidence>
<dbReference type="InterPro" id="IPR002016">
    <property type="entry name" value="Haem_peroxidase"/>
</dbReference>
<dbReference type="PROSITE" id="PS00436">
    <property type="entry name" value="PEROXIDASE_2"/>
    <property type="match status" value="1"/>
</dbReference>
<feature type="transmembrane region" description="Helical" evidence="7">
    <location>
        <begin position="528"/>
        <end position="547"/>
    </location>
</feature>
<dbReference type="Proteomes" id="UP001438707">
    <property type="component" value="Unassembled WGS sequence"/>
</dbReference>
<dbReference type="InterPro" id="IPR001128">
    <property type="entry name" value="Cyt_P450"/>
</dbReference>
<keyword evidence="3" id="KW-0479">Metal-binding</keyword>
<dbReference type="GO" id="GO:0042744">
    <property type="term" value="P:hydrogen peroxide catabolic process"/>
    <property type="evidence" value="ECO:0007669"/>
    <property type="project" value="TreeGrafter"/>
</dbReference>
<evidence type="ECO:0000256" key="7">
    <source>
        <dbReference type="SAM" id="Phobius"/>
    </source>
</evidence>
<evidence type="ECO:0000259" key="8">
    <source>
        <dbReference type="PROSITE" id="PS50873"/>
    </source>
</evidence>
<dbReference type="PANTHER" id="PTHR31356:SF36">
    <property type="entry name" value="L-ASCORBATE PEROXIDASE 3"/>
    <property type="match status" value="1"/>
</dbReference>
<accession>A0AAW1QKB8</accession>
<dbReference type="SUPFAM" id="SSF48113">
    <property type="entry name" value="Heme-dependent peroxidases"/>
    <property type="match status" value="1"/>
</dbReference>
<dbReference type="GO" id="GO:0004497">
    <property type="term" value="F:monooxygenase activity"/>
    <property type="evidence" value="ECO:0007669"/>
    <property type="project" value="InterPro"/>
</dbReference>
<evidence type="ECO:0000256" key="4">
    <source>
        <dbReference type="ARBA" id="ARBA00023002"/>
    </source>
</evidence>
<comment type="similarity">
    <text evidence="6">Belongs to the peroxidase family.</text>
</comment>
<gene>
    <name evidence="9" type="ORF">WJX74_007896</name>
</gene>
<dbReference type="EMBL" id="JALJOS010000035">
    <property type="protein sequence ID" value="KAK9821872.1"/>
    <property type="molecule type" value="Genomic_DNA"/>
</dbReference>
<dbReference type="GO" id="GO:0016705">
    <property type="term" value="F:oxidoreductase activity, acting on paired donors, with incorporation or reduction of molecular oxygen"/>
    <property type="evidence" value="ECO:0007669"/>
    <property type="project" value="InterPro"/>
</dbReference>
<evidence type="ECO:0000256" key="3">
    <source>
        <dbReference type="ARBA" id="ARBA00022723"/>
    </source>
</evidence>
<evidence type="ECO:0000256" key="6">
    <source>
        <dbReference type="RuleBase" id="RU004241"/>
    </source>
</evidence>
<dbReference type="InterPro" id="IPR036396">
    <property type="entry name" value="Cyt_P450_sf"/>
</dbReference>
<keyword evidence="2" id="KW-0349">Heme</keyword>
<dbReference type="Gene3D" id="1.10.630.10">
    <property type="entry name" value="Cytochrome P450"/>
    <property type="match status" value="1"/>
</dbReference>
<dbReference type="PRINTS" id="PR00459">
    <property type="entry name" value="ASPEROXIDASE"/>
</dbReference>
<evidence type="ECO:0000256" key="5">
    <source>
        <dbReference type="ARBA" id="ARBA00023004"/>
    </source>
</evidence>
<keyword evidence="7" id="KW-1133">Transmembrane helix</keyword>
<dbReference type="SUPFAM" id="SSF48264">
    <property type="entry name" value="Cytochrome P450"/>
    <property type="match status" value="1"/>
</dbReference>
<evidence type="ECO:0000313" key="9">
    <source>
        <dbReference type="EMBL" id="KAK9821872.1"/>
    </source>
</evidence>
<keyword evidence="10" id="KW-1185">Reference proteome</keyword>
<dbReference type="AlphaFoldDB" id="A0AAW1QKB8"/>
<dbReference type="InterPro" id="IPR019794">
    <property type="entry name" value="Peroxidases_AS"/>
</dbReference>
<keyword evidence="5" id="KW-0408">Iron</keyword>
<sequence length="559" mass="60187">MDIRIAAKDLYLSSSSGRRHKICKGQLLAVSPYESHRDVRLYGNDAADFRPDREPISSLGTVPGVNGVAGMAFGGGRFRCPGRFLAESEVALAVAFFLRRMSQQTADKVPPPATGVPGTCQDHAQPGGAQAHLQWSLHTPLAALHGQVQKAPRSQGAKGNRQFQRMAVCPPAAFSEQSNEGTSLVESQGMSGRPCCQLCSGMAACSSGNEAKQEPAEPLPGCSRSEQAGSTHRIQRRAVCLPSAELRRQAGMSPVQYLPPGPEELEKVRTEISELVAQRNFAPLFLRLAFHDAFTYDSGSSTGGANGSIRTEREQRHAGNEGLGTAIEALGQIKEKHPALSFADLYQLAGIAAMEASGGPIVPFRAGRRDSAISPPEGRLPTLLDASGKPSLAAFKKAAERSGLSHRRLMVLCGAHTLTRWWAKDTGEAPAMDKYHRDDTAFDNGYFRLLLGGKIPQDSVLLEDPELKMFAVEYARSQALFFQDYAAAHEQLSNLGTSLAREPGSRPSSSRPSSTLAFNNSTWTTTEYAVAAAVIVAGSALAAGWWLKRRRRVPLKLVK</sequence>
<proteinExistence type="inferred from homology"/>
<dbReference type="GO" id="GO:0020037">
    <property type="term" value="F:heme binding"/>
    <property type="evidence" value="ECO:0007669"/>
    <property type="project" value="InterPro"/>
</dbReference>
<dbReference type="GO" id="GO:0034599">
    <property type="term" value="P:cellular response to oxidative stress"/>
    <property type="evidence" value="ECO:0007669"/>
    <property type="project" value="InterPro"/>
</dbReference>